<dbReference type="PANTHER" id="PTHR44196">
    <property type="entry name" value="DEHYDROGENASE/REDUCTASE SDR FAMILY MEMBER 7B"/>
    <property type="match status" value="1"/>
</dbReference>
<evidence type="ECO:0000256" key="1">
    <source>
        <dbReference type="ARBA" id="ARBA00006484"/>
    </source>
</evidence>
<reference evidence="5" key="1">
    <citation type="submission" date="2015-11" db="EMBL/GenBank/DDBJ databases">
        <authorList>
            <person name="Varghese N."/>
        </authorList>
    </citation>
    <scope>NUCLEOTIDE SEQUENCE [LARGE SCALE GENOMIC DNA]</scope>
    <source>
        <strain evidence="5">DSM 45899</strain>
    </source>
</reference>
<comment type="similarity">
    <text evidence="1 3">Belongs to the short-chain dehydrogenases/reductases (SDR) family.</text>
</comment>
<keyword evidence="2" id="KW-0560">Oxidoreductase</keyword>
<dbReference type="GO" id="GO:0016491">
    <property type="term" value="F:oxidoreductase activity"/>
    <property type="evidence" value="ECO:0007669"/>
    <property type="project" value="UniProtKB-KW"/>
</dbReference>
<dbReference type="InterPro" id="IPR002347">
    <property type="entry name" value="SDR_fam"/>
</dbReference>
<dbReference type="SUPFAM" id="SSF51735">
    <property type="entry name" value="NAD(P)-binding Rossmann-fold domains"/>
    <property type="match status" value="1"/>
</dbReference>
<evidence type="ECO:0000313" key="5">
    <source>
        <dbReference type="Proteomes" id="UP000198802"/>
    </source>
</evidence>
<dbReference type="AlphaFoldDB" id="A0A0S4QEW3"/>
<evidence type="ECO:0000256" key="3">
    <source>
        <dbReference type="RuleBase" id="RU000363"/>
    </source>
</evidence>
<dbReference type="PANTHER" id="PTHR44196:SF1">
    <property type="entry name" value="DEHYDROGENASE_REDUCTASE SDR FAMILY MEMBER 7B"/>
    <property type="match status" value="1"/>
</dbReference>
<accession>A0A0S4QEW3</accession>
<dbReference type="EMBL" id="FAOZ01000002">
    <property type="protein sequence ID" value="CUU54065.1"/>
    <property type="molecule type" value="Genomic_DNA"/>
</dbReference>
<protein>
    <submittedName>
        <fullName evidence="4">Short-chain dehydrogenase</fullName>
    </submittedName>
</protein>
<dbReference type="PRINTS" id="PR00081">
    <property type="entry name" value="GDHRDH"/>
</dbReference>
<dbReference type="GO" id="GO:0016020">
    <property type="term" value="C:membrane"/>
    <property type="evidence" value="ECO:0007669"/>
    <property type="project" value="TreeGrafter"/>
</dbReference>
<dbReference type="Gene3D" id="3.40.50.720">
    <property type="entry name" value="NAD(P)-binding Rossmann-like Domain"/>
    <property type="match status" value="1"/>
</dbReference>
<name>A0A0S4QEW3_9ACTN</name>
<keyword evidence="5" id="KW-1185">Reference proteome</keyword>
<sequence length="228" mass="25075">MPDLHTSHLDVSDRAAVEVFATEVNARFGSVHQLYNNAGIAGAGTTILDSDWTVFERVLSVNLWGVLHGTKAFLPYLIASGDGHVINISSLNGFMAQPELGPYCTSKFGVRGFTETLRIEMLQGNHPVRVTVVHPGGVKTNIATAALAEARRRDLEITDEQLRRARLYNEKLLRLPAEKAATTILRGVEANRPRILVGTDAKITDAVVRLLPRQYPALAHRLLRRALP</sequence>
<dbReference type="PROSITE" id="PS00061">
    <property type="entry name" value="ADH_SHORT"/>
    <property type="match status" value="1"/>
</dbReference>
<evidence type="ECO:0000313" key="4">
    <source>
        <dbReference type="EMBL" id="CUU54065.1"/>
    </source>
</evidence>
<dbReference type="InterPro" id="IPR036291">
    <property type="entry name" value="NAD(P)-bd_dom_sf"/>
</dbReference>
<organism evidence="4 5">
    <name type="scientific">Parafrankia irregularis</name>
    <dbReference type="NCBI Taxonomy" id="795642"/>
    <lineage>
        <taxon>Bacteria</taxon>
        <taxon>Bacillati</taxon>
        <taxon>Actinomycetota</taxon>
        <taxon>Actinomycetes</taxon>
        <taxon>Frankiales</taxon>
        <taxon>Frankiaceae</taxon>
        <taxon>Parafrankia</taxon>
    </lineage>
</organism>
<dbReference type="Proteomes" id="UP000198802">
    <property type="component" value="Unassembled WGS sequence"/>
</dbReference>
<dbReference type="Pfam" id="PF00106">
    <property type="entry name" value="adh_short"/>
    <property type="match status" value="1"/>
</dbReference>
<gene>
    <name evidence="4" type="ORF">Ga0074812_10268</name>
</gene>
<dbReference type="InterPro" id="IPR020904">
    <property type="entry name" value="Sc_DH/Rdtase_CS"/>
</dbReference>
<proteinExistence type="inferred from homology"/>
<evidence type="ECO:0000256" key="2">
    <source>
        <dbReference type="ARBA" id="ARBA00023002"/>
    </source>
</evidence>
<dbReference type="PRINTS" id="PR00080">
    <property type="entry name" value="SDRFAMILY"/>
</dbReference>